<feature type="region of interest" description="Disordered" evidence="1">
    <location>
        <begin position="1"/>
        <end position="31"/>
    </location>
</feature>
<feature type="region of interest" description="Disordered" evidence="1">
    <location>
        <begin position="300"/>
        <end position="321"/>
    </location>
</feature>
<accession>A0A8K0XKD0</accession>
<evidence type="ECO:0000256" key="1">
    <source>
        <dbReference type="SAM" id="MobiDB-lite"/>
    </source>
</evidence>
<evidence type="ECO:0000313" key="2">
    <source>
        <dbReference type="EMBL" id="KAH8080716.1"/>
    </source>
</evidence>
<proteinExistence type="predicted"/>
<keyword evidence="3" id="KW-1185">Reference proteome</keyword>
<dbReference type="AlphaFoldDB" id="A0A8K0XKD0"/>
<feature type="region of interest" description="Disordered" evidence="1">
    <location>
        <begin position="165"/>
        <end position="203"/>
    </location>
</feature>
<dbReference type="OrthoDB" id="2843772at2759"/>
<name>A0A8K0XKD0_9AGAR</name>
<evidence type="ECO:0000313" key="3">
    <source>
        <dbReference type="Proteomes" id="UP000813824"/>
    </source>
</evidence>
<feature type="compositionally biased region" description="Basic and acidic residues" evidence="1">
    <location>
        <begin position="301"/>
        <end position="313"/>
    </location>
</feature>
<dbReference type="EMBL" id="JAEVFJ010000053">
    <property type="protein sequence ID" value="KAH8080716.1"/>
    <property type="molecule type" value="Genomic_DNA"/>
</dbReference>
<reference evidence="2" key="1">
    <citation type="journal article" date="2021" name="New Phytol.">
        <title>Evolutionary innovations through gain and loss of genes in the ectomycorrhizal Boletales.</title>
        <authorList>
            <person name="Wu G."/>
            <person name="Miyauchi S."/>
            <person name="Morin E."/>
            <person name="Kuo A."/>
            <person name="Drula E."/>
            <person name="Varga T."/>
            <person name="Kohler A."/>
            <person name="Feng B."/>
            <person name="Cao Y."/>
            <person name="Lipzen A."/>
            <person name="Daum C."/>
            <person name="Hundley H."/>
            <person name="Pangilinan J."/>
            <person name="Johnson J."/>
            <person name="Barry K."/>
            <person name="LaButti K."/>
            <person name="Ng V."/>
            <person name="Ahrendt S."/>
            <person name="Min B."/>
            <person name="Choi I.G."/>
            <person name="Park H."/>
            <person name="Plett J.M."/>
            <person name="Magnuson J."/>
            <person name="Spatafora J.W."/>
            <person name="Nagy L.G."/>
            <person name="Henrissat B."/>
            <person name="Grigoriev I.V."/>
            <person name="Yang Z.L."/>
            <person name="Xu J."/>
            <person name="Martin F.M."/>
        </authorList>
    </citation>
    <scope>NUCLEOTIDE SEQUENCE</scope>
    <source>
        <strain evidence="2">KKN 215</strain>
    </source>
</reference>
<dbReference type="Proteomes" id="UP000813824">
    <property type="component" value="Unassembled WGS sequence"/>
</dbReference>
<feature type="compositionally biased region" description="Low complexity" evidence="1">
    <location>
        <begin position="16"/>
        <end position="27"/>
    </location>
</feature>
<organism evidence="2 3">
    <name type="scientific">Cristinia sonorae</name>
    <dbReference type="NCBI Taxonomy" id="1940300"/>
    <lineage>
        <taxon>Eukaryota</taxon>
        <taxon>Fungi</taxon>
        <taxon>Dikarya</taxon>
        <taxon>Basidiomycota</taxon>
        <taxon>Agaricomycotina</taxon>
        <taxon>Agaricomycetes</taxon>
        <taxon>Agaricomycetidae</taxon>
        <taxon>Agaricales</taxon>
        <taxon>Pleurotineae</taxon>
        <taxon>Stephanosporaceae</taxon>
        <taxon>Cristinia</taxon>
    </lineage>
</organism>
<gene>
    <name evidence="2" type="ORF">BXZ70DRAFT_960105</name>
</gene>
<comment type="caution">
    <text evidence="2">The sequence shown here is derived from an EMBL/GenBank/DDBJ whole genome shotgun (WGS) entry which is preliminary data.</text>
</comment>
<protein>
    <submittedName>
        <fullName evidence="2">Uncharacterized protein</fullName>
    </submittedName>
</protein>
<sequence length="321" mass="36107">MTLSGTIRAGDPLVATTRTSPRTLSTPNGKGDASSIVFRPVVFQCVGILDNLKFNFVADAGWRPPDNSTNTPQRKLHDTKAVAFLTPPPVTSHTNSWRNIIKNLHHVEGTRRTIGCERGYGIVEGAGNDEMAKKIKLRHTIFTPNEGNDRVNGMIFPVQQYNYDAFPTPNASKEPSPQPPNETAEDDDTLQSESVSDHCDPDPTYDCQQFTNDDWRYACSYLTREAFDDVWQKGQHDIHPIPAYGLNGELIHPSKYQQELAQSVVHVSFVADHQTIGKNRDNYYADIVKIQVLYKLTTETPTKRPSDESDRVKALRKKLRK</sequence>